<dbReference type="EMBL" id="KZ347034">
    <property type="protein sequence ID" value="PIO68584.1"/>
    <property type="molecule type" value="Genomic_DNA"/>
</dbReference>
<organism evidence="1 2">
    <name type="scientific">Teladorsagia circumcincta</name>
    <name type="common">Brown stomach worm</name>
    <name type="synonym">Ostertagia circumcincta</name>
    <dbReference type="NCBI Taxonomy" id="45464"/>
    <lineage>
        <taxon>Eukaryota</taxon>
        <taxon>Metazoa</taxon>
        <taxon>Ecdysozoa</taxon>
        <taxon>Nematoda</taxon>
        <taxon>Chromadorea</taxon>
        <taxon>Rhabditida</taxon>
        <taxon>Rhabditina</taxon>
        <taxon>Rhabditomorpha</taxon>
        <taxon>Strongyloidea</taxon>
        <taxon>Trichostrongylidae</taxon>
        <taxon>Teladorsagia</taxon>
    </lineage>
</organism>
<dbReference type="AlphaFoldDB" id="A0A2G9UEB1"/>
<keyword evidence="2" id="KW-1185">Reference proteome</keyword>
<name>A0A2G9UEB1_TELCI</name>
<sequence length="64" mass="7311">METPFSVSYYLDEVGQRHFSIEQDRNIVNMLPALAHRSEVARRPAKESDFVYSTLPFAFCGSAQ</sequence>
<evidence type="ECO:0000313" key="2">
    <source>
        <dbReference type="Proteomes" id="UP000230423"/>
    </source>
</evidence>
<protein>
    <submittedName>
        <fullName evidence="1">Uncharacterized protein</fullName>
    </submittedName>
</protein>
<accession>A0A2G9UEB1</accession>
<reference evidence="1 2" key="1">
    <citation type="submission" date="2015-09" db="EMBL/GenBank/DDBJ databases">
        <title>Draft genome of the parasitic nematode Teladorsagia circumcincta isolate WARC Sus (inbred).</title>
        <authorList>
            <person name="Mitreva M."/>
        </authorList>
    </citation>
    <scope>NUCLEOTIDE SEQUENCE [LARGE SCALE GENOMIC DNA]</scope>
    <source>
        <strain evidence="1 2">S</strain>
    </source>
</reference>
<proteinExistence type="predicted"/>
<gene>
    <name evidence="1" type="ORF">TELCIR_09623</name>
</gene>
<evidence type="ECO:0000313" key="1">
    <source>
        <dbReference type="EMBL" id="PIO68584.1"/>
    </source>
</evidence>
<dbReference type="Proteomes" id="UP000230423">
    <property type="component" value="Unassembled WGS sequence"/>
</dbReference>